<dbReference type="RefSeq" id="XP_001311518.1">
    <property type="nucleotide sequence ID" value="XM_001311517.1"/>
</dbReference>
<accession>A2F913</accession>
<keyword evidence="1" id="KW-1133">Transmembrane helix</keyword>
<dbReference type="EMBL" id="DS113669">
    <property type="protein sequence ID" value="EAX98588.1"/>
    <property type="molecule type" value="Genomic_DNA"/>
</dbReference>
<keyword evidence="1" id="KW-0812">Transmembrane</keyword>
<reference evidence="2" key="1">
    <citation type="submission" date="2006-10" db="EMBL/GenBank/DDBJ databases">
        <authorList>
            <person name="Amadeo P."/>
            <person name="Zhao Q."/>
            <person name="Wortman J."/>
            <person name="Fraser-Liggett C."/>
            <person name="Carlton J."/>
        </authorList>
    </citation>
    <scope>NUCLEOTIDE SEQUENCE</scope>
    <source>
        <strain evidence="2">G3</strain>
    </source>
</reference>
<name>A2F913_TRIV3</name>
<dbReference type="InParanoid" id="A2F913"/>
<reference evidence="2" key="2">
    <citation type="journal article" date="2007" name="Science">
        <title>Draft genome sequence of the sexually transmitted pathogen Trichomonas vaginalis.</title>
        <authorList>
            <person name="Carlton J.M."/>
            <person name="Hirt R.P."/>
            <person name="Silva J.C."/>
            <person name="Delcher A.L."/>
            <person name="Schatz M."/>
            <person name="Zhao Q."/>
            <person name="Wortman J.R."/>
            <person name="Bidwell S.L."/>
            <person name="Alsmark U.C.M."/>
            <person name="Besteiro S."/>
            <person name="Sicheritz-Ponten T."/>
            <person name="Noel C.J."/>
            <person name="Dacks J.B."/>
            <person name="Foster P.G."/>
            <person name="Simillion C."/>
            <person name="Van de Peer Y."/>
            <person name="Miranda-Saavedra D."/>
            <person name="Barton G.J."/>
            <person name="Westrop G.D."/>
            <person name="Mueller S."/>
            <person name="Dessi D."/>
            <person name="Fiori P.L."/>
            <person name="Ren Q."/>
            <person name="Paulsen I."/>
            <person name="Zhang H."/>
            <person name="Bastida-Corcuera F.D."/>
            <person name="Simoes-Barbosa A."/>
            <person name="Brown M.T."/>
            <person name="Hayes R.D."/>
            <person name="Mukherjee M."/>
            <person name="Okumura C.Y."/>
            <person name="Schneider R."/>
            <person name="Smith A.J."/>
            <person name="Vanacova S."/>
            <person name="Villalvazo M."/>
            <person name="Haas B.J."/>
            <person name="Pertea M."/>
            <person name="Feldblyum T.V."/>
            <person name="Utterback T.R."/>
            <person name="Shu C.L."/>
            <person name="Osoegawa K."/>
            <person name="de Jong P.J."/>
            <person name="Hrdy I."/>
            <person name="Horvathova L."/>
            <person name="Zubacova Z."/>
            <person name="Dolezal P."/>
            <person name="Malik S.B."/>
            <person name="Logsdon J.M. Jr."/>
            <person name="Henze K."/>
            <person name="Gupta A."/>
            <person name="Wang C.C."/>
            <person name="Dunne R.L."/>
            <person name="Upcroft J.A."/>
            <person name="Upcroft P."/>
            <person name="White O."/>
            <person name="Salzberg S.L."/>
            <person name="Tang P."/>
            <person name="Chiu C.-H."/>
            <person name="Lee Y.-S."/>
            <person name="Embley T.M."/>
            <person name="Coombs G.H."/>
            <person name="Mottram J.C."/>
            <person name="Tachezy J."/>
            <person name="Fraser-Liggett C.M."/>
            <person name="Johnson P.J."/>
        </authorList>
    </citation>
    <scope>NUCLEOTIDE SEQUENCE [LARGE SCALE GENOMIC DNA]</scope>
    <source>
        <strain evidence="2">G3</strain>
    </source>
</reference>
<dbReference type="PANTHER" id="PTHR16861:SF4">
    <property type="entry name" value="SH3 DOMAIN PROTEIN (AFU_ORTHOLOGUE AFUA_1G13610)"/>
    <property type="match status" value="1"/>
</dbReference>
<dbReference type="AlphaFoldDB" id="A2F913"/>
<evidence type="ECO:0000256" key="1">
    <source>
        <dbReference type="SAM" id="Phobius"/>
    </source>
</evidence>
<keyword evidence="1" id="KW-0472">Membrane</keyword>
<dbReference type="VEuPathDB" id="TrichDB:TVAG_090760"/>
<dbReference type="Proteomes" id="UP000001542">
    <property type="component" value="Unassembled WGS sequence"/>
</dbReference>
<evidence type="ECO:0000313" key="3">
    <source>
        <dbReference type="Proteomes" id="UP000001542"/>
    </source>
</evidence>
<proteinExistence type="predicted"/>
<evidence type="ECO:0000313" key="2">
    <source>
        <dbReference type="EMBL" id="EAX98588.1"/>
    </source>
</evidence>
<dbReference type="VEuPathDB" id="TrichDB:TVAGG3_0827930"/>
<organism evidence="2 3">
    <name type="scientific">Trichomonas vaginalis (strain ATCC PRA-98 / G3)</name>
    <dbReference type="NCBI Taxonomy" id="412133"/>
    <lineage>
        <taxon>Eukaryota</taxon>
        <taxon>Metamonada</taxon>
        <taxon>Parabasalia</taxon>
        <taxon>Trichomonadida</taxon>
        <taxon>Trichomonadidae</taxon>
        <taxon>Trichomonas</taxon>
    </lineage>
</organism>
<keyword evidence="3" id="KW-1185">Reference proteome</keyword>
<dbReference type="PANTHER" id="PTHR16861">
    <property type="entry name" value="GLYCOPROTEIN 38"/>
    <property type="match status" value="1"/>
</dbReference>
<sequence>MNSMNTSRESKSLGLNPQDAFPECKSYPYFPGYGIPQIFPLKKDELLCFTGSCMLAAKGDYEATNALPTKNGESYEYVKSEPIKNALVSLGTVTGNMIPQEPVTKVKCLSEDGCRIQAMHIPPSLYVNYKQSLLGITTDVTVGVKSIVSTIKKGKLNLDLYISGKTYGKTYVESTADTTNGLIVTPDLKIVTYKRDKYFDFAINQQPTPKNNHQSRSGTINKSDSFYIVTGMNFDEIQTYVNTDTGSLTATVSGSNTFEWEPVKAGSDAENKTEWYYPEITATLSTKGGAYTKENVNQKYPGHHGLSLTWIIVIGVGCFVVLTIIIVVGVIVHKKIKHMDEAAKYSTIPVQ</sequence>
<gene>
    <name evidence="2" type="ORF">TVAG_090760</name>
</gene>
<feature type="transmembrane region" description="Helical" evidence="1">
    <location>
        <begin position="308"/>
        <end position="332"/>
    </location>
</feature>
<dbReference type="KEGG" id="tva:4756387"/>
<protein>
    <submittedName>
        <fullName evidence="2">Uncharacterized protein</fullName>
    </submittedName>
</protein>